<reference evidence="1" key="2">
    <citation type="journal article" date="2015" name="Data Brief">
        <title>Shoot transcriptome of the giant reed, Arundo donax.</title>
        <authorList>
            <person name="Barrero R.A."/>
            <person name="Guerrero F.D."/>
            <person name="Moolhuijzen P."/>
            <person name="Goolsby J.A."/>
            <person name="Tidwell J."/>
            <person name="Bellgard S.E."/>
            <person name="Bellgard M.I."/>
        </authorList>
    </citation>
    <scope>NUCLEOTIDE SEQUENCE</scope>
    <source>
        <tissue evidence="1">Shoot tissue taken approximately 20 cm above the soil surface</tissue>
    </source>
</reference>
<name>A0A0A9A5K2_ARUDO</name>
<reference evidence="1" key="1">
    <citation type="submission" date="2014-09" db="EMBL/GenBank/DDBJ databases">
        <authorList>
            <person name="Magalhaes I.L.F."/>
            <person name="Oliveira U."/>
            <person name="Santos F.R."/>
            <person name="Vidigal T.H.D.A."/>
            <person name="Brescovit A.D."/>
            <person name="Santos A.J."/>
        </authorList>
    </citation>
    <scope>NUCLEOTIDE SEQUENCE</scope>
    <source>
        <tissue evidence="1">Shoot tissue taken approximately 20 cm above the soil surface</tissue>
    </source>
</reference>
<protein>
    <submittedName>
        <fullName evidence="1">Uncharacterized protein</fullName>
    </submittedName>
</protein>
<dbReference type="EMBL" id="GBRH01250946">
    <property type="protein sequence ID" value="JAD46949.1"/>
    <property type="molecule type" value="Transcribed_RNA"/>
</dbReference>
<accession>A0A0A9A5K2</accession>
<sequence>MVTMVRLNCAKQGIKLFFTLLKSSSFIVL</sequence>
<organism evidence="1">
    <name type="scientific">Arundo donax</name>
    <name type="common">Giant reed</name>
    <name type="synonym">Donax arundinaceus</name>
    <dbReference type="NCBI Taxonomy" id="35708"/>
    <lineage>
        <taxon>Eukaryota</taxon>
        <taxon>Viridiplantae</taxon>
        <taxon>Streptophyta</taxon>
        <taxon>Embryophyta</taxon>
        <taxon>Tracheophyta</taxon>
        <taxon>Spermatophyta</taxon>
        <taxon>Magnoliopsida</taxon>
        <taxon>Liliopsida</taxon>
        <taxon>Poales</taxon>
        <taxon>Poaceae</taxon>
        <taxon>PACMAD clade</taxon>
        <taxon>Arundinoideae</taxon>
        <taxon>Arundineae</taxon>
        <taxon>Arundo</taxon>
    </lineage>
</organism>
<dbReference type="AlphaFoldDB" id="A0A0A9A5K2"/>
<proteinExistence type="predicted"/>
<evidence type="ECO:0000313" key="1">
    <source>
        <dbReference type="EMBL" id="JAD46949.1"/>
    </source>
</evidence>